<evidence type="ECO:0000313" key="1">
    <source>
        <dbReference type="EMBL" id="KAL2749258.1"/>
    </source>
</evidence>
<proteinExistence type="predicted"/>
<comment type="caution">
    <text evidence="1">The sequence shown here is derived from an EMBL/GenBank/DDBJ whole genome shotgun (WGS) entry which is preliminary data.</text>
</comment>
<sequence length="95" mass="10895">MVLRRRKNVNHKASQNVTCYLSVVTRSDQSSYIPLFTLQEEKPTFLLDFLFESLHEGRKYLEQDIRDEINTIAIGGSNTSVTAISFCTFNACYIP</sequence>
<organism evidence="1 2">
    <name type="scientific">Vespula maculifrons</name>
    <name type="common">Eastern yellow jacket</name>
    <name type="synonym">Wasp</name>
    <dbReference type="NCBI Taxonomy" id="7453"/>
    <lineage>
        <taxon>Eukaryota</taxon>
        <taxon>Metazoa</taxon>
        <taxon>Ecdysozoa</taxon>
        <taxon>Arthropoda</taxon>
        <taxon>Hexapoda</taxon>
        <taxon>Insecta</taxon>
        <taxon>Pterygota</taxon>
        <taxon>Neoptera</taxon>
        <taxon>Endopterygota</taxon>
        <taxon>Hymenoptera</taxon>
        <taxon>Apocrita</taxon>
        <taxon>Aculeata</taxon>
        <taxon>Vespoidea</taxon>
        <taxon>Vespidae</taxon>
        <taxon>Vespinae</taxon>
        <taxon>Vespula</taxon>
    </lineage>
</organism>
<dbReference type="Proteomes" id="UP001607303">
    <property type="component" value="Unassembled WGS sequence"/>
</dbReference>
<dbReference type="EMBL" id="JAYRBN010000027">
    <property type="protein sequence ID" value="KAL2749258.1"/>
    <property type="molecule type" value="Genomic_DNA"/>
</dbReference>
<accession>A0ABD2CVT6</accession>
<protein>
    <submittedName>
        <fullName evidence="1">Cytochrome P450 4C1-like isoform X1</fullName>
    </submittedName>
</protein>
<keyword evidence="2" id="KW-1185">Reference proteome</keyword>
<evidence type="ECO:0000313" key="2">
    <source>
        <dbReference type="Proteomes" id="UP001607303"/>
    </source>
</evidence>
<gene>
    <name evidence="1" type="ORF">V1477_002198</name>
</gene>
<name>A0ABD2CVT6_VESMC</name>
<dbReference type="AlphaFoldDB" id="A0ABD2CVT6"/>
<reference evidence="1 2" key="1">
    <citation type="journal article" date="2024" name="Ann. Entomol. Soc. Am.">
        <title>Genomic analyses of the southern and eastern yellowjacket wasps (Hymenoptera: Vespidae) reveal evolutionary signatures of social life.</title>
        <authorList>
            <person name="Catto M.A."/>
            <person name="Caine P.B."/>
            <person name="Orr S.E."/>
            <person name="Hunt B.G."/>
            <person name="Goodisman M.A.D."/>
        </authorList>
    </citation>
    <scope>NUCLEOTIDE SEQUENCE [LARGE SCALE GENOMIC DNA]</scope>
    <source>
        <strain evidence="1">232</strain>
        <tissue evidence="1">Head and thorax</tissue>
    </source>
</reference>